<feature type="compositionally biased region" description="Polar residues" evidence="5">
    <location>
        <begin position="86"/>
        <end position="99"/>
    </location>
</feature>
<gene>
    <name evidence="8" type="ORF">PCOR1329_LOCUS82459</name>
</gene>
<keyword evidence="9" id="KW-1185">Reference proteome</keyword>
<comment type="subcellular location">
    <subcellularLocation>
        <location evidence="1">Membrane</location>
        <topology evidence="1">Multi-pass membrane protein</topology>
    </subcellularLocation>
</comment>
<feature type="region of interest" description="Disordered" evidence="5">
    <location>
        <begin position="48"/>
        <end position="118"/>
    </location>
</feature>
<evidence type="ECO:0000313" key="9">
    <source>
        <dbReference type="Proteomes" id="UP001189429"/>
    </source>
</evidence>
<feature type="transmembrane region" description="Helical" evidence="6">
    <location>
        <begin position="413"/>
        <end position="431"/>
    </location>
</feature>
<dbReference type="PANTHER" id="PTHR45689:SF5">
    <property type="entry name" value="I[[H]] CHANNEL, ISOFORM E"/>
    <property type="match status" value="1"/>
</dbReference>
<feature type="transmembrane region" description="Helical" evidence="6">
    <location>
        <begin position="189"/>
        <end position="214"/>
    </location>
</feature>
<feature type="non-terminal residue" evidence="8">
    <location>
        <position position="710"/>
    </location>
</feature>
<evidence type="ECO:0000256" key="4">
    <source>
        <dbReference type="ARBA" id="ARBA00023136"/>
    </source>
</evidence>
<evidence type="ECO:0000256" key="3">
    <source>
        <dbReference type="ARBA" id="ARBA00022989"/>
    </source>
</evidence>
<evidence type="ECO:0000256" key="1">
    <source>
        <dbReference type="ARBA" id="ARBA00004141"/>
    </source>
</evidence>
<organism evidence="8 9">
    <name type="scientific">Prorocentrum cordatum</name>
    <dbReference type="NCBI Taxonomy" id="2364126"/>
    <lineage>
        <taxon>Eukaryota</taxon>
        <taxon>Sar</taxon>
        <taxon>Alveolata</taxon>
        <taxon>Dinophyceae</taxon>
        <taxon>Prorocentrales</taxon>
        <taxon>Prorocentraceae</taxon>
        <taxon>Prorocentrum</taxon>
    </lineage>
</organism>
<evidence type="ECO:0000256" key="6">
    <source>
        <dbReference type="SAM" id="Phobius"/>
    </source>
</evidence>
<evidence type="ECO:0000256" key="2">
    <source>
        <dbReference type="ARBA" id="ARBA00022692"/>
    </source>
</evidence>
<keyword evidence="4 6" id="KW-0472">Membrane</keyword>
<evidence type="ECO:0000313" key="8">
    <source>
        <dbReference type="EMBL" id="CAK0907454.1"/>
    </source>
</evidence>
<evidence type="ECO:0000259" key="7">
    <source>
        <dbReference type="Pfam" id="PF00520"/>
    </source>
</evidence>
<dbReference type="InterPro" id="IPR014710">
    <property type="entry name" value="RmlC-like_jellyroll"/>
</dbReference>
<dbReference type="InterPro" id="IPR051413">
    <property type="entry name" value="K/Na_HCN_channel"/>
</dbReference>
<dbReference type="Pfam" id="PF00520">
    <property type="entry name" value="Ion_trans"/>
    <property type="match status" value="1"/>
</dbReference>
<dbReference type="SUPFAM" id="SSF51206">
    <property type="entry name" value="cAMP-binding domain-like"/>
    <property type="match status" value="1"/>
</dbReference>
<dbReference type="InterPro" id="IPR018490">
    <property type="entry name" value="cNMP-bd_dom_sf"/>
</dbReference>
<dbReference type="EMBL" id="CAUYUJ010021859">
    <property type="protein sequence ID" value="CAK0907454.1"/>
    <property type="molecule type" value="Genomic_DNA"/>
</dbReference>
<dbReference type="Proteomes" id="UP001189429">
    <property type="component" value="Unassembled WGS sequence"/>
</dbReference>
<dbReference type="Gene3D" id="1.10.287.70">
    <property type="match status" value="1"/>
</dbReference>
<dbReference type="Gene3D" id="2.60.120.10">
    <property type="entry name" value="Jelly Rolls"/>
    <property type="match status" value="1"/>
</dbReference>
<feature type="transmembrane region" description="Helical" evidence="6">
    <location>
        <begin position="261"/>
        <end position="281"/>
    </location>
</feature>
<dbReference type="PANTHER" id="PTHR45689">
    <property type="entry name" value="I[[H]] CHANNEL, ISOFORM E"/>
    <property type="match status" value="1"/>
</dbReference>
<keyword evidence="3 6" id="KW-1133">Transmembrane helix</keyword>
<name>A0ABN9Y9V1_9DINO</name>
<feature type="transmembrane region" description="Helical" evidence="6">
    <location>
        <begin position="339"/>
        <end position="357"/>
    </location>
</feature>
<dbReference type="InterPro" id="IPR005821">
    <property type="entry name" value="Ion_trans_dom"/>
</dbReference>
<evidence type="ECO:0000256" key="5">
    <source>
        <dbReference type="SAM" id="MobiDB-lite"/>
    </source>
</evidence>
<dbReference type="SUPFAM" id="SSF81324">
    <property type="entry name" value="Voltage-gated potassium channels"/>
    <property type="match status" value="1"/>
</dbReference>
<reference evidence="8" key="1">
    <citation type="submission" date="2023-10" db="EMBL/GenBank/DDBJ databases">
        <authorList>
            <person name="Chen Y."/>
            <person name="Shah S."/>
            <person name="Dougan E. K."/>
            <person name="Thang M."/>
            <person name="Chan C."/>
        </authorList>
    </citation>
    <scope>NUCLEOTIDE SEQUENCE [LARGE SCALE GENOMIC DNA]</scope>
</reference>
<accession>A0ABN9Y9V1</accession>
<sequence length="710" mass="79218">MAADSVPSPRPGLVEFHQWAVGFQRSLDALAANHASQLALLEVLTKPEERAATEGDAPTQPADSGAGANAVSGSILSREQRRGSSHSRTSLSELASSDGSPKPLDLARGERPNGQGATVEEHGFWTRDLQGGKSSDLSALVTGAGGTVTRSSIGFTRTSSTHTVIGDVYQDQSKVSQLCLVKPGSAQHLAHAVCCLTVMLYDVVSLPMIVAFALEDMAELKSLNFAACAFWTYDIATNFRLGYNDQDRVEMRFHKIASRYMKTWFVFDIVVISFDWFTYVIEDMRGLGITRAMKTPRIVRVIFRTLRLLRVVKLVIVMEEAMSFVVSDWLNSTIGIVKMLFGMILFNHFVACFWYIVGDVTKEHSHGSWVSDFDQEHDPSPSVIHRYVTSFHWSMCQYTPAPNNIHPSNFPERLYACITLLFGIAVFSTFLGKITGLLTHMGGAAFEKSKNNQSMRVYMSSNMISLGTVKRINTFLKNRLEKRRMLSYSEVKNFEQLPESLAAELKYQSNRTCVCTHSLLCMMRKSDAVLENYDFLFRLCSSGLEEVSLKWGDELLHRGLPATTMVFVKNGVLEYSQKVTFENGADVPIAEEGPEWRTFLGKGTSTRWACEMALWCDWRYRGHLSAKDPSTVVLVLVASTFHDLVGASSQLFQDLKEYAAAYTLRLRTQFEDPEVAPTISDLWGQGAVSYALVDEVFNISALRGTQFMSK</sequence>
<proteinExistence type="predicted"/>
<feature type="domain" description="Ion transport" evidence="7">
    <location>
        <begin position="193"/>
        <end position="438"/>
    </location>
</feature>
<comment type="caution">
    <text evidence="8">The sequence shown here is derived from an EMBL/GenBank/DDBJ whole genome shotgun (WGS) entry which is preliminary data.</text>
</comment>
<protein>
    <recommendedName>
        <fullName evidence="7">Ion transport domain-containing protein</fullName>
    </recommendedName>
</protein>
<keyword evidence="2 6" id="KW-0812">Transmembrane</keyword>